<evidence type="ECO:0000256" key="2">
    <source>
        <dbReference type="ARBA" id="ARBA00012754"/>
    </source>
</evidence>
<gene>
    <name evidence="8" type="ORF">ACFS6H_06075</name>
</gene>
<feature type="domain" description="Beta-mannosidase Ig-fold" evidence="6">
    <location>
        <begin position="591"/>
        <end position="663"/>
    </location>
</feature>
<organism evidence="8 9">
    <name type="scientific">Terrimonas rubra</name>
    <dbReference type="NCBI Taxonomy" id="1035890"/>
    <lineage>
        <taxon>Bacteria</taxon>
        <taxon>Pseudomonadati</taxon>
        <taxon>Bacteroidota</taxon>
        <taxon>Chitinophagia</taxon>
        <taxon>Chitinophagales</taxon>
        <taxon>Chitinophagaceae</taxon>
        <taxon>Terrimonas</taxon>
    </lineage>
</organism>
<name>A0ABW6A1V7_9BACT</name>
<dbReference type="RefSeq" id="WP_386096298.1">
    <property type="nucleotide sequence ID" value="NZ_JBHUOZ010000001.1"/>
</dbReference>
<protein>
    <recommendedName>
        <fullName evidence="2">beta-mannosidase</fullName>
        <ecNumber evidence="2">3.2.1.25</ecNumber>
    </recommendedName>
</protein>
<dbReference type="SUPFAM" id="SSF49303">
    <property type="entry name" value="beta-Galactosidase/glucuronidase domain"/>
    <property type="match status" value="1"/>
</dbReference>
<dbReference type="Pfam" id="PF22666">
    <property type="entry name" value="Glyco_hydro_2_N2"/>
    <property type="match status" value="1"/>
</dbReference>
<dbReference type="SUPFAM" id="SSF49785">
    <property type="entry name" value="Galactose-binding domain-like"/>
    <property type="match status" value="1"/>
</dbReference>
<dbReference type="InterPro" id="IPR054593">
    <property type="entry name" value="Beta-mannosidase-like_N2"/>
</dbReference>
<dbReference type="InterPro" id="IPR050887">
    <property type="entry name" value="Beta-mannosidase_GH2"/>
</dbReference>
<dbReference type="EC" id="3.2.1.25" evidence="2"/>
<dbReference type="Proteomes" id="UP001597511">
    <property type="component" value="Unassembled WGS sequence"/>
</dbReference>
<accession>A0ABW6A1V7</accession>
<dbReference type="InterPro" id="IPR017853">
    <property type="entry name" value="GH"/>
</dbReference>
<evidence type="ECO:0000256" key="3">
    <source>
        <dbReference type="ARBA" id="ARBA00022801"/>
    </source>
</evidence>
<dbReference type="PANTHER" id="PTHR43730:SF1">
    <property type="entry name" value="BETA-MANNOSIDASE"/>
    <property type="match status" value="1"/>
</dbReference>
<evidence type="ECO:0000256" key="5">
    <source>
        <dbReference type="ARBA" id="ARBA00023295"/>
    </source>
</evidence>
<dbReference type="InterPro" id="IPR041625">
    <property type="entry name" value="Beta-mannosidase_Ig"/>
</dbReference>
<keyword evidence="3 8" id="KW-0378">Hydrolase</keyword>
<evidence type="ECO:0000256" key="4">
    <source>
        <dbReference type="ARBA" id="ARBA00023180"/>
    </source>
</evidence>
<dbReference type="GO" id="GO:0016787">
    <property type="term" value="F:hydrolase activity"/>
    <property type="evidence" value="ECO:0007669"/>
    <property type="project" value="UniProtKB-KW"/>
</dbReference>
<evidence type="ECO:0000259" key="7">
    <source>
        <dbReference type="Pfam" id="PF22666"/>
    </source>
</evidence>
<evidence type="ECO:0000313" key="8">
    <source>
        <dbReference type="EMBL" id="MFD2919273.1"/>
    </source>
</evidence>
<dbReference type="Gene3D" id="3.20.20.80">
    <property type="entry name" value="Glycosidases"/>
    <property type="match status" value="1"/>
</dbReference>
<dbReference type="Pfam" id="PF17753">
    <property type="entry name" value="Ig_mannosidase"/>
    <property type="match status" value="1"/>
</dbReference>
<comment type="caution">
    <text evidence="8">The sequence shown here is derived from an EMBL/GenBank/DDBJ whole genome shotgun (WGS) entry which is preliminary data.</text>
</comment>
<feature type="domain" description="Beta-mannosidase-like galactose-binding" evidence="7">
    <location>
        <begin position="36"/>
        <end position="202"/>
    </location>
</feature>
<evidence type="ECO:0000313" key="9">
    <source>
        <dbReference type="Proteomes" id="UP001597511"/>
    </source>
</evidence>
<evidence type="ECO:0000256" key="1">
    <source>
        <dbReference type="ARBA" id="ARBA00000829"/>
    </source>
</evidence>
<keyword evidence="5" id="KW-0326">Glycosidase</keyword>
<dbReference type="Gene3D" id="2.60.120.260">
    <property type="entry name" value="Galactose-binding domain-like"/>
    <property type="match status" value="1"/>
</dbReference>
<dbReference type="InterPro" id="IPR036156">
    <property type="entry name" value="Beta-gal/glucu_dom_sf"/>
</dbReference>
<proteinExistence type="predicted"/>
<reference evidence="9" key="1">
    <citation type="journal article" date="2019" name="Int. J. Syst. Evol. Microbiol.">
        <title>The Global Catalogue of Microorganisms (GCM) 10K type strain sequencing project: providing services to taxonomists for standard genome sequencing and annotation.</title>
        <authorList>
            <consortium name="The Broad Institute Genomics Platform"/>
            <consortium name="The Broad Institute Genome Sequencing Center for Infectious Disease"/>
            <person name="Wu L."/>
            <person name="Ma J."/>
        </authorList>
    </citation>
    <scope>NUCLEOTIDE SEQUENCE [LARGE SCALE GENOMIC DNA]</scope>
    <source>
        <strain evidence="9">KCTC 23299</strain>
    </source>
</reference>
<dbReference type="Gene3D" id="2.60.40.10">
    <property type="entry name" value="Immunoglobulins"/>
    <property type="match status" value="1"/>
</dbReference>
<dbReference type="InterPro" id="IPR008979">
    <property type="entry name" value="Galactose-bd-like_sf"/>
</dbReference>
<dbReference type="EMBL" id="JBHUOZ010000001">
    <property type="protein sequence ID" value="MFD2919273.1"/>
    <property type="molecule type" value="Genomic_DNA"/>
</dbReference>
<comment type="catalytic activity">
    <reaction evidence="1">
        <text>Hydrolysis of terminal, non-reducing beta-D-mannose residues in beta-D-mannosides.</text>
        <dbReference type="EC" id="3.2.1.25"/>
    </reaction>
</comment>
<keyword evidence="4" id="KW-0325">Glycoprotein</keyword>
<dbReference type="PANTHER" id="PTHR43730">
    <property type="entry name" value="BETA-MANNOSIDASE"/>
    <property type="match status" value="1"/>
</dbReference>
<keyword evidence="9" id="KW-1185">Reference proteome</keyword>
<dbReference type="InterPro" id="IPR013783">
    <property type="entry name" value="Ig-like_fold"/>
</dbReference>
<sequence length="671" mass="78913">MLQKSIACFFLLFAISFQWVYGQVQVQQLTGSGQKWFFRQKDDASWLSAKVPGEVHLDLMQHKVIPDPYYRDNEKKVQWVERVNWEYSTSFNVTNPAIMAAKNIDLVFDGLDTYAAVYLNNQLVLSADNMFRQWRVNIKPFLQKANNKLHIVFYSAQNRVDSMAKADLPYVIPDNPRAYVRKAQYHFGWDWGPKLTTAGIWQPIRIEAYDTYPAEKPYKVPVDVALIEKPDDKGTSFYLQIDGKPTYMKGANYIPMDAFVTRTTKDDYRKMLIMAKESNMNMLRIWGGGIYENDYFYELCDSLGIYVWQDFMFAGTMVPGDKAFFDNVKEEVKYQVKRLRKYKSIVIWCGNNEMEEAFYKWGWHQSFRISKQDSVRLIRDYERLFKDSIAAWVKELDPQRPYVSTSPRYHWSVPASITEGDSHYWGTWWGGEDFEVFETKTGRFISEYGMQAMPNYSSVLWYTQPQERYLYSDVLEHHQKAGRGFWKLNNYLKGYMIDSAVIDKMSVEDYTYLTQCVQYYGFKNMILIHRSHQPYNMGTLLWQLNDCWPVASWSITDYYNRAPKAAWYAVKHTYSDNLPPRDKVRPKDLQLQNPNITYKVSGNTITLKATAFAKYVFVDIAGNLERLSDNYFDLQPGEEKKIIFDLKALKGKPVQIKIKSLWDVHHKYGHQ</sequence>
<evidence type="ECO:0000259" key="6">
    <source>
        <dbReference type="Pfam" id="PF17753"/>
    </source>
</evidence>
<dbReference type="SUPFAM" id="SSF51445">
    <property type="entry name" value="(Trans)glycosidases"/>
    <property type="match status" value="1"/>
</dbReference>